<reference evidence="2 3" key="1">
    <citation type="journal article" date="2008" name="PLoS Genet.">
        <title>Genomic islands in the pathogenic filamentous fungus Aspergillus fumigatus.</title>
        <authorList>
            <person name="Fedorova N.D."/>
            <person name="Khaldi N."/>
            <person name="Joardar V.S."/>
            <person name="Maiti R."/>
            <person name="Amedeo P."/>
            <person name="Anderson M.J."/>
            <person name="Crabtree J."/>
            <person name="Silva J.C."/>
            <person name="Badger J.H."/>
            <person name="Albarraq A."/>
            <person name="Angiuoli S."/>
            <person name="Bussey H."/>
            <person name="Bowyer P."/>
            <person name="Cotty P.J."/>
            <person name="Dyer P.S."/>
            <person name="Egan A."/>
            <person name="Galens K."/>
            <person name="Fraser-Liggett C.M."/>
            <person name="Haas B.J."/>
            <person name="Inman J.M."/>
            <person name="Kent R."/>
            <person name="Lemieux S."/>
            <person name="Malavazi I."/>
            <person name="Orvis J."/>
            <person name="Roemer T."/>
            <person name="Ronning C.M."/>
            <person name="Sundaram J.P."/>
            <person name="Sutton G."/>
            <person name="Turner G."/>
            <person name="Venter J.C."/>
            <person name="White O.R."/>
            <person name="Whitty B.R."/>
            <person name="Youngman P."/>
            <person name="Wolfe K.H."/>
            <person name="Goldman G.H."/>
            <person name="Wortman J.R."/>
            <person name="Jiang B."/>
            <person name="Denning D.W."/>
            <person name="Nierman W.C."/>
        </authorList>
    </citation>
    <scope>NUCLEOTIDE SEQUENCE [LARGE SCALE GENOMIC DNA]</scope>
    <source>
        <strain evidence="3">CBS 144.89 / FGSC A1163 / CEA10</strain>
    </source>
</reference>
<feature type="region of interest" description="Disordered" evidence="1">
    <location>
        <begin position="79"/>
        <end position="108"/>
    </location>
</feature>
<organism evidence="2 3">
    <name type="scientific">Aspergillus fumigatus (strain CBS 144.89 / FGSC A1163 / CEA10)</name>
    <name type="common">Neosartorya fumigata</name>
    <dbReference type="NCBI Taxonomy" id="451804"/>
    <lineage>
        <taxon>Eukaryota</taxon>
        <taxon>Fungi</taxon>
        <taxon>Dikarya</taxon>
        <taxon>Ascomycota</taxon>
        <taxon>Pezizomycotina</taxon>
        <taxon>Eurotiomycetes</taxon>
        <taxon>Eurotiomycetidae</taxon>
        <taxon>Eurotiales</taxon>
        <taxon>Aspergillaceae</taxon>
        <taxon>Aspergillus</taxon>
        <taxon>Aspergillus subgen. Fumigati</taxon>
    </lineage>
</organism>
<evidence type="ECO:0000313" key="3">
    <source>
        <dbReference type="Proteomes" id="UP000001699"/>
    </source>
</evidence>
<dbReference type="EMBL" id="DS499595">
    <property type="protein sequence ID" value="EDP54438.1"/>
    <property type="molecule type" value="Genomic_DNA"/>
</dbReference>
<protein>
    <submittedName>
        <fullName evidence="2">Uncharacterized protein</fullName>
    </submittedName>
</protein>
<evidence type="ECO:0000313" key="2">
    <source>
        <dbReference type="EMBL" id="EDP54438.1"/>
    </source>
</evidence>
<proteinExistence type="predicted"/>
<dbReference type="HOGENOM" id="CLU_1777018_0_0_1"/>
<accession>B0XRV2</accession>
<dbReference type="AlphaFoldDB" id="B0XRV2"/>
<keyword evidence="3" id="KW-1185">Reference proteome</keyword>
<evidence type="ECO:0000256" key="1">
    <source>
        <dbReference type="SAM" id="MobiDB-lite"/>
    </source>
</evidence>
<dbReference type="VEuPathDB" id="FungiDB:AFUB_024940"/>
<sequence>MTRELPLRLSVALKHEASPVTVHLPPLESDYWSGADENGLTAREKRLPCPWLGGPYGEKKLEKTCCVGPNIRNLLYSSTQTHGNDVTPHNKDSQSNVIARKENNESLPSLEATEPDQFRKCNKCNRCNKGKNNQSTLKNASGIYTL</sequence>
<gene>
    <name evidence="2" type="ORF">AFUB_024940</name>
</gene>
<dbReference type="Proteomes" id="UP000001699">
    <property type="component" value="Unassembled WGS sequence"/>
</dbReference>
<name>B0XRV2_ASPFC</name>